<feature type="region of interest" description="Disordered" evidence="5">
    <location>
        <begin position="32"/>
        <end position="80"/>
    </location>
</feature>
<dbReference type="PROSITE" id="PS50255">
    <property type="entry name" value="CYTOCHROME_B5_2"/>
    <property type="match status" value="1"/>
</dbReference>
<feature type="region of interest" description="Disordered" evidence="5">
    <location>
        <begin position="1"/>
        <end position="20"/>
    </location>
</feature>
<proteinExistence type="inferred from homology"/>
<protein>
    <recommendedName>
        <fullName evidence="6">Cytochrome b5 heme-binding domain-containing protein</fullName>
    </recommendedName>
</protein>
<dbReference type="Gene3D" id="3.10.120.10">
    <property type="entry name" value="Cytochrome b5-like heme/steroid binding domain"/>
    <property type="match status" value="1"/>
</dbReference>
<evidence type="ECO:0000256" key="4">
    <source>
        <dbReference type="RuleBase" id="RU362121"/>
    </source>
</evidence>
<comment type="similarity">
    <text evidence="4">Belongs to the cytochrome b5 family.</text>
</comment>
<dbReference type="SUPFAM" id="SSF55856">
    <property type="entry name" value="Cytochrome b5-like heme/steroid binding domain"/>
    <property type="match status" value="1"/>
</dbReference>
<dbReference type="Proteomes" id="UP001151287">
    <property type="component" value="Unassembled WGS sequence"/>
</dbReference>
<dbReference type="InterPro" id="IPR018506">
    <property type="entry name" value="Cyt_B5_heme-BS"/>
</dbReference>
<evidence type="ECO:0000313" key="7">
    <source>
        <dbReference type="EMBL" id="KAJ1688524.1"/>
    </source>
</evidence>
<evidence type="ECO:0000256" key="2">
    <source>
        <dbReference type="ARBA" id="ARBA00022723"/>
    </source>
</evidence>
<dbReference type="EMBL" id="JAMQYH010000005">
    <property type="protein sequence ID" value="KAJ1688524.1"/>
    <property type="molecule type" value="Genomic_DNA"/>
</dbReference>
<evidence type="ECO:0000256" key="1">
    <source>
        <dbReference type="ARBA" id="ARBA00022617"/>
    </source>
</evidence>
<reference evidence="7" key="1">
    <citation type="journal article" date="2022" name="Cell">
        <title>Repeat-based holocentromeres influence genome architecture and karyotype evolution.</title>
        <authorList>
            <person name="Hofstatter P.G."/>
            <person name="Thangavel G."/>
            <person name="Lux T."/>
            <person name="Neumann P."/>
            <person name="Vondrak T."/>
            <person name="Novak P."/>
            <person name="Zhang M."/>
            <person name="Costa L."/>
            <person name="Castellani M."/>
            <person name="Scott A."/>
            <person name="Toegelov H."/>
            <person name="Fuchs J."/>
            <person name="Mata-Sucre Y."/>
            <person name="Dias Y."/>
            <person name="Vanzela A.L.L."/>
            <person name="Huettel B."/>
            <person name="Almeida C.C.S."/>
            <person name="Simkova H."/>
            <person name="Souza G."/>
            <person name="Pedrosa-Harand A."/>
            <person name="Macas J."/>
            <person name="Mayer K.F.X."/>
            <person name="Houben A."/>
            <person name="Marques A."/>
        </authorList>
    </citation>
    <scope>NUCLEOTIDE SEQUENCE</scope>
    <source>
        <strain evidence="7">RhyBre1mFocal</strain>
    </source>
</reference>
<dbReference type="Pfam" id="PF00173">
    <property type="entry name" value="Cyt-b5"/>
    <property type="match status" value="1"/>
</dbReference>
<gene>
    <name evidence="7" type="ORF">LUZ63_019914</name>
</gene>
<keyword evidence="1 4" id="KW-0349">Heme</keyword>
<dbReference type="InterPro" id="IPR036400">
    <property type="entry name" value="Cyt_B5-like_heme/steroid_sf"/>
</dbReference>
<dbReference type="GO" id="GO:0046872">
    <property type="term" value="F:metal ion binding"/>
    <property type="evidence" value="ECO:0007669"/>
    <property type="project" value="UniProtKB-UniRule"/>
</dbReference>
<feature type="domain" description="Cytochrome b5 heme-binding" evidence="6">
    <location>
        <begin position="118"/>
        <end position="188"/>
    </location>
</feature>
<feature type="compositionally biased region" description="Basic and acidic residues" evidence="5">
    <location>
        <begin position="36"/>
        <end position="56"/>
    </location>
</feature>
<evidence type="ECO:0000256" key="3">
    <source>
        <dbReference type="ARBA" id="ARBA00023004"/>
    </source>
</evidence>
<organism evidence="7 8">
    <name type="scientific">Rhynchospora breviuscula</name>
    <dbReference type="NCBI Taxonomy" id="2022672"/>
    <lineage>
        <taxon>Eukaryota</taxon>
        <taxon>Viridiplantae</taxon>
        <taxon>Streptophyta</taxon>
        <taxon>Embryophyta</taxon>
        <taxon>Tracheophyta</taxon>
        <taxon>Spermatophyta</taxon>
        <taxon>Magnoliopsida</taxon>
        <taxon>Liliopsida</taxon>
        <taxon>Poales</taxon>
        <taxon>Cyperaceae</taxon>
        <taxon>Cyperoideae</taxon>
        <taxon>Rhynchosporeae</taxon>
        <taxon>Rhynchospora</taxon>
    </lineage>
</organism>
<dbReference type="GO" id="GO:0020037">
    <property type="term" value="F:heme binding"/>
    <property type="evidence" value="ECO:0007669"/>
    <property type="project" value="UniProtKB-UniRule"/>
</dbReference>
<dbReference type="GO" id="GO:0005737">
    <property type="term" value="C:cytoplasm"/>
    <property type="evidence" value="ECO:0007669"/>
    <property type="project" value="TreeGrafter"/>
</dbReference>
<dbReference type="InterPro" id="IPR051872">
    <property type="entry name" value="Cytochrome_b5/Flavoprotein_Rdt"/>
</dbReference>
<dbReference type="PANTHER" id="PTHR46237">
    <property type="entry name" value="CYTOCHROME B5 REDUCTASE 4 FAMILY MEMBER"/>
    <property type="match status" value="1"/>
</dbReference>
<dbReference type="SMART" id="SM01117">
    <property type="entry name" value="Cyt-b5"/>
    <property type="match status" value="1"/>
</dbReference>
<dbReference type="OrthoDB" id="432299at2759"/>
<evidence type="ECO:0000313" key="8">
    <source>
        <dbReference type="Proteomes" id="UP001151287"/>
    </source>
</evidence>
<sequence length="206" mass="22885">MAEDASSDFTFCQVSPPADEYQIESPKALSSLQNIKLEEPSKDTPNELDSTQKVDLVKPVSSSSGTGESGDAATEKKPLQKKIARAKVPFEKGYSQMDWLKLTHTHPDLAGLKGKSNRRLITLEEVKQHKSTEGSIWTVLKGRVYNLSPYLKFHPGGLDMLMKAAGKDCTSLFSILSLLPYCLYQLWHQILPVQNRTDTELVPVGH</sequence>
<dbReference type="AlphaFoldDB" id="A0A9Q0C773"/>
<comment type="caution">
    <text evidence="7">The sequence shown here is derived from an EMBL/GenBank/DDBJ whole genome shotgun (WGS) entry which is preliminary data.</text>
</comment>
<dbReference type="PROSITE" id="PS00191">
    <property type="entry name" value="CYTOCHROME_B5_1"/>
    <property type="match status" value="1"/>
</dbReference>
<dbReference type="PANTHER" id="PTHR46237:SF1">
    <property type="entry name" value="CYTOCHROME B5 REDUCTASE 4"/>
    <property type="match status" value="1"/>
</dbReference>
<dbReference type="InterPro" id="IPR001199">
    <property type="entry name" value="Cyt_B5-like_heme/steroid-bd"/>
</dbReference>
<evidence type="ECO:0000256" key="5">
    <source>
        <dbReference type="SAM" id="MobiDB-lite"/>
    </source>
</evidence>
<keyword evidence="3 4" id="KW-0408">Iron</keyword>
<name>A0A9Q0C773_9POAL</name>
<dbReference type="GO" id="GO:0004128">
    <property type="term" value="F:cytochrome-b5 reductase activity, acting on NAD(P)H"/>
    <property type="evidence" value="ECO:0007669"/>
    <property type="project" value="TreeGrafter"/>
</dbReference>
<keyword evidence="8" id="KW-1185">Reference proteome</keyword>
<accession>A0A9Q0C773</accession>
<evidence type="ECO:0000259" key="6">
    <source>
        <dbReference type="PROSITE" id="PS50255"/>
    </source>
</evidence>
<keyword evidence="2 4" id="KW-0479">Metal-binding</keyword>